<feature type="region of interest" description="Disordered" evidence="4">
    <location>
        <begin position="271"/>
        <end position="405"/>
    </location>
</feature>
<evidence type="ECO:0000256" key="4">
    <source>
        <dbReference type="SAM" id="MobiDB-lite"/>
    </source>
</evidence>
<feature type="domain" description="tRNA intron endonuclease catalytic" evidence="5">
    <location>
        <begin position="80"/>
        <end position="189"/>
    </location>
</feature>
<dbReference type="EC" id="4.6.1.16" evidence="2"/>
<dbReference type="SUPFAM" id="SSF53032">
    <property type="entry name" value="tRNA-intron endonuclease catalytic domain-like"/>
    <property type="match status" value="1"/>
</dbReference>
<evidence type="ECO:0000256" key="1">
    <source>
        <dbReference type="ARBA" id="ARBA00008078"/>
    </source>
</evidence>
<evidence type="ECO:0000259" key="5">
    <source>
        <dbReference type="Pfam" id="PF01974"/>
    </source>
</evidence>
<protein>
    <recommendedName>
        <fullName evidence="2">tRNA-intron lyase</fullName>
        <ecNumber evidence="2">4.6.1.16</ecNumber>
    </recommendedName>
</protein>
<dbReference type="GO" id="GO:0005634">
    <property type="term" value="C:nucleus"/>
    <property type="evidence" value="ECO:0007669"/>
    <property type="project" value="UniProtKB-ARBA"/>
</dbReference>
<keyword evidence="6" id="KW-0255">Endonuclease</keyword>
<comment type="caution">
    <text evidence="6">The sequence shown here is derived from an EMBL/GenBank/DDBJ whole genome shotgun (WGS) entry which is preliminary data.</text>
</comment>
<feature type="compositionally biased region" description="Basic and acidic residues" evidence="4">
    <location>
        <begin position="386"/>
        <end position="405"/>
    </location>
</feature>
<dbReference type="GO" id="GO:0003676">
    <property type="term" value="F:nucleic acid binding"/>
    <property type="evidence" value="ECO:0007669"/>
    <property type="project" value="InterPro"/>
</dbReference>
<dbReference type="AlphaFoldDB" id="A0A086LC94"/>
<evidence type="ECO:0000256" key="2">
    <source>
        <dbReference type="ARBA" id="ARBA00012573"/>
    </source>
</evidence>
<dbReference type="Proteomes" id="UP000028838">
    <property type="component" value="Unassembled WGS sequence"/>
</dbReference>
<dbReference type="VEuPathDB" id="ToxoDB:TGFOU_271400"/>
<evidence type="ECO:0000313" key="7">
    <source>
        <dbReference type="Proteomes" id="UP000028838"/>
    </source>
</evidence>
<feature type="compositionally biased region" description="Basic residues" evidence="4">
    <location>
        <begin position="366"/>
        <end position="378"/>
    </location>
</feature>
<dbReference type="InterPro" id="IPR006677">
    <property type="entry name" value="tRNA_intron_Endonuc_cat-like"/>
</dbReference>
<proteinExistence type="inferred from homology"/>
<gene>
    <name evidence="6" type="ORF">TGFOU_271400</name>
</gene>
<keyword evidence="6" id="KW-0378">Hydrolase</keyword>
<dbReference type="CDD" id="cd22363">
    <property type="entry name" value="tRNA-intron_lyase_C"/>
    <property type="match status" value="1"/>
</dbReference>
<keyword evidence="6" id="KW-0540">Nuclease</keyword>
<feature type="compositionally biased region" description="Basic and acidic residues" evidence="4">
    <location>
        <begin position="313"/>
        <end position="330"/>
    </location>
</feature>
<evidence type="ECO:0000256" key="3">
    <source>
        <dbReference type="ARBA" id="ARBA00034031"/>
    </source>
</evidence>
<dbReference type="PANTHER" id="PTHR21227">
    <property type="entry name" value="TRNA-SPLICING ENDONUCLEASE SUBUNIT SEN2"/>
    <property type="match status" value="1"/>
</dbReference>
<dbReference type="InterPro" id="IPR006676">
    <property type="entry name" value="tRNA_splic"/>
</dbReference>
<feature type="region of interest" description="Disordered" evidence="4">
    <location>
        <begin position="200"/>
        <end position="255"/>
    </location>
</feature>
<dbReference type="EMBL" id="AEYH02000615">
    <property type="protein sequence ID" value="KFG54262.1"/>
    <property type="molecule type" value="Genomic_DNA"/>
</dbReference>
<name>A0A086LC94_TOXGO</name>
<feature type="region of interest" description="Disordered" evidence="4">
    <location>
        <begin position="433"/>
        <end position="454"/>
    </location>
</feature>
<feature type="region of interest" description="Disordered" evidence="4">
    <location>
        <begin position="1"/>
        <end position="40"/>
    </location>
</feature>
<dbReference type="GO" id="GO:0000213">
    <property type="term" value="F:tRNA-intron lyase activity"/>
    <property type="evidence" value="ECO:0007669"/>
    <property type="project" value="UniProtKB-EC"/>
</dbReference>
<dbReference type="InterPro" id="IPR036167">
    <property type="entry name" value="tRNA_intron_Endo_cat-like_sf"/>
</dbReference>
<accession>A0A086LC94</accession>
<comment type="similarity">
    <text evidence="1">Belongs to the tRNA-intron endonuclease family.</text>
</comment>
<dbReference type="Pfam" id="PF01974">
    <property type="entry name" value="tRNA_int_endo"/>
    <property type="match status" value="1"/>
</dbReference>
<sequence>MDAATSSSSPSIGPSLVHSPSLESVAPSSSTSTLSSSLSSLSSSSSSLSSSLASSSLSPPVLPAYVPSLFSGSRLREVLRARLAKAGWTVGCGVKFGVDFLLYSRAADYAHAQFGVLLLALEPSHDVGDFADSPSRSSLSFQPSVCCSPSCSFSSSCSRCSAIPSPTWREIVAASRLLASVSKRLLLALPSLACSGFPVCSEGDSASSSSRRRGSAETRLAAGHPDACVCRSETQTPSTDDERLTSVAPSQPFSYVDPSEPSLAACVAHKSSSALPPSPSSSRPAPVFAPASPASSRSSSSSSSRACEEEEDGRLRERYTQEETPSRLEIVDLPGEPAEKAPKRKGPPEASEAFDAESGGDEGRRQRPGRSKRVKCKGGRAEDDETRTGENAETASARRDDGCESEKADLLLKFTLIEVATWSPHKYLRQLRQQRRRAGARNPDGALTRVNSDS</sequence>
<dbReference type="PANTHER" id="PTHR21227:SF0">
    <property type="entry name" value="TRNA-SPLICING ENDONUCLEASE SUBUNIT SEN2"/>
    <property type="match status" value="1"/>
</dbReference>
<organism evidence="6 7">
    <name type="scientific">Toxoplasma gondii FOU</name>
    <dbReference type="NCBI Taxonomy" id="943167"/>
    <lineage>
        <taxon>Eukaryota</taxon>
        <taxon>Sar</taxon>
        <taxon>Alveolata</taxon>
        <taxon>Apicomplexa</taxon>
        <taxon>Conoidasida</taxon>
        <taxon>Coccidia</taxon>
        <taxon>Eucoccidiorida</taxon>
        <taxon>Eimeriorina</taxon>
        <taxon>Sarcocystidae</taxon>
        <taxon>Toxoplasma</taxon>
    </lineage>
</organism>
<dbReference type="InterPro" id="IPR011856">
    <property type="entry name" value="tRNA_endonuc-like_dom_sf"/>
</dbReference>
<dbReference type="Gene3D" id="3.40.1350.10">
    <property type="match status" value="1"/>
</dbReference>
<evidence type="ECO:0000313" key="6">
    <source>
        <dbReference type="EMBL" id="KFG54262.1"/>
    </source>
</evidence>
<comment type="catalytic activity">
    <reaction evidence="3">
        <text>pretRNA = a 3'-half-tRNA molecule with a 5'-OH end + a 5'-half-tRNA molecule with a 2',3'-cyclic phosphate end + an intron with a 2',3'-cyclic phosphate and a 5'-hydroxyl terminus.</text>
        <dbReference type="EC" id="4.6.1.16"/>
    </reaction>
</comment>
<feature type="compositionally biased region" description="Low complexity" evidence="4">
    <location>
        <begin position="271"/>
        <end position="305"/>
    </location>
</feature>
<dbReference type="GO" id="GO:0005737">
    <property type="term" value="C:cytoplasm"/>
    <property type="evidence" value="ECO:0007669"/>
    <property type="project" value="TreeGrafter"/>
</dbReference>
<dbReference type="GO" id="GO:0006388">
    <property type="term" value="P:tRNA splicing, via endonucleolytic cleavage and ligation"/>
    <property type="evidence" value="ECO:0007669"/>
    <property type="project" value="InterPro"/>
</dbReference>
<reference evidence="6 7" key="1">
    <citation type="submission" date="2014-07" db="EMBL/GenBank/DDBJ databases">
        <authorList>
            <person name="Sibley D."/>
            <person name="Venepally P."/>
            <person name="Karamycheva S."/>
            <person name="Hadjithomas M."/>
            <person name="Khan A."/>
            <person name="Brunk B."/>
            <person name="Roos D."/>
            <person name="Caler E."/>
            <person name="Lorenzi H."/>
        </authorList>
    </citation>
    <scope>NUCLEOTIDE SEQUENCE [LARGE SCALE GENOMIC DNA]</scope>
    <source>
        <strain evidence="6 7">FOU</strain>
    </source>
</reference>